<feature type="compositionally biased region" description="Basic residues" evidence="1">
    <location>
        <begin position="13"/>
        <end position="27"/>
    </location>
</feature>
<accession>A0A183FVB2</accession>
<reference evidence="4" key="2">
    <citation type="submission" date="2019-09" db="UniProtKB">
        <authorList>
            <consortium name="WormBaseParasite"/>
        </authorList>
    </citation>
    <scope>IDENTIFICATION</scope>
</reference>
<evidence type="ECO:0000313" key="2">
    <source>
        <dbReference type="EMBL" id="VDO91391.1"/>
    </source>
</evidence>
<dbReference type="AlphaFoldDB" id="A0A183FVB2"/>
<organism evidence="3 4">
    <name type="scientific">Heligmosomoides polygyrus</name>
    <name type="common">Parasitic roundworm</name>
    <dbReference type="NCBI Taxonomy" id="6339"/>
    <lineage>
        <taxon>Eukaryota</taxon>
        <taxon>Metazoa</taxon>
        <taxon>Ecdysozoa</taxon>
        <taxon>Nematoda</taxon>
        <taxon>Chromadorea</taxon>
        <taxon>Rhabditida</taxon>
        <taxon>Rhabditina</taxon>
        <taxon>Rhabditomorpha</taxon>
        <taxon>Strongyloidea</taxon>
        <taxon>Heligmosomidae</taxon>
        <taxon>Heligmosomoides</taxon>
    </lineage>
</organism>
<feature type="region of interest" description="Disordered" evidence="1">
    <location>
        <begin position="1"/>
        <end position="40"/>
    </location>
</feature>
<evidence type="ECO:0000313" key="4">
    <source>
        <dbReference type="WBParaSite" id="HPBE_0001222901-mRNA-1"/>
    </source>
</evidence>
<feature type="compositionally biased region" description="Gly residues" evidence="1">
    <location>
        <begin position="1"/>
        <end position="12"/>
    </location>
</feature>
<name>A0A183FVB2_HELPZ</name>
<gene>
    <name evidence="2" type="ORF">HPBE_LOCUS12230</name>
</gene>
<dbReference type="Proteomes" id="UP000050761">
    <property type="component" value="Unassembled WGS sequence"/>
</dbReference>
<dbReference type="EMBL" id="UZAH01027409">
    <property type="protein sequence ID" value="VDO91391.1"/>
    <property type="molecule type" value="Genomic_DNA"/>
</dbReference>
<sequence length="175" mass="18331">MDDVGRGGGIGRGKGRERRKRMKRGTRPRANSTPGDSPGVVDSAAVAVRLRRLVVLSVKVTLPSSERINAEQIAATAVFPAAAAEAAGAISRGGWELSEGIGDSEWLKAQKTKSLTVEDSGGRQPAVRPNCSNETPMDTLAALGDQRRTLAILLTGLDDGDDDYTASSADFVLIG</sequence>
<keyword evidence="3" id="KW-1185">Reference proteome</keyword>
<proteinExistence type="predicted"/>
<protein>
    <submittedName>
        <fullName evidence="2 4">Uncharacterized protein</fullName>
    </submittedName>
</protein>
<accession>A0A3P7YUU0</accession>
<evidence type="ECO:0000313" key="3">
    <source>
        <dbReference type="Proteomes" id="UP000050761"/>
    </source>
</evidence>
<dbReference type="WBParaSite" id="HPBE_0001222901-mRNA-1">
    <property type="protein sequence ID" value="HPBE_0001222901-mRNA-1"/>
    <property type="gene ID" value="HPBE_0001222901"/>
</dbReference>
<evidence type="ECO:0000256" key="1">
    <source>
        <dbReference type="SAM" id="MobiDB-lite"/>
    </source>
</evidence>
<reference evidence="2 3" key="1">
    <citation type="submission" date="2018-11" db="EMBL/GenBank/DDBJ databases">
        <authorList>
            <consortium name="Pathogen Informatics"/>
        </authorList>
    </citation>
    <scope>NUCLEOTIDE SEQUENCE [LARGE SCALE GENOMIC DNA]</scope>
</reference>